<dbReference type="Proteomes" id="UP000190256">
    <property type="component" value="Unassembled WGS sequence"/>
</dbReference>
<comment type="caution">
    <text evidence="1">The sequence shown here is derived from an EMBL/GenBank/DDBJ whole genome shotgun (WGS) entry which is preliminary data.</text>
</comment>
<organism evidence="1 2">
    <name type="scientific">Clostridium tepidum</name>
    <dbReference type="NCBI Taxonomy" id="1962263"/>
    <lineage>
        <taxon>Bacteria</taxon>
        <taxon>Bacillati</taxon>
        <taxon>Bacillota</taxon>
        <taxon>Clostridia</taxon>
        <taxon>Eubacteriales</taxon>
        <taxon>Clostridiaceae</taxon>
        <taxon>Clostridium</taxon>
    </lineage>
</organism>
<dbReference type="RefSeq" id="WP_078054534.1">
    <property type="nucleotide sequence ID" value="NZ_MRAE01000011.1"/>
</dbReference>
<gene>
    <name evidence="1" type="ORF">BS638_06025</name>
</gene>
<dbReference type="AlphaFoldDB" id="A0A1S9I9U9"/>
<evidence type="ECO:0000313" key="2">
    <source>
        <dbReference type="Proteomes" id="UP000190256"/>
    </source>
</evidence>
<reference evidence="1 2" key="1">
    <citation type="submission" date="2016-12" db="EMBL/GenBank/DDBJ databases">
        <title>Clostridium tepidum sp. nov., a close relative of Clostridium sporogenes and Clostridium botulinum Group I.</title>
        <authorList>
            <person name="Dobritsa A.P."/>
            <person name="Kutumbaka K.K."/>
            <person name="Werner K."/>
            <person name="Wiedmann M."/>
            <person name="Asmus A."/>
            <person name="Samadpour M."/>
        </authorList>
    </citation>
    <scope>NUCLEOTIDE SEQUENCE [LARGE SCALE GENOMIC DNA]</scope>
    <source>
        <strain evidence="1 2">IEH 97212</strain>
    </source>
</reference>
<accession>A0A1S9I9U9</accession>
<protein>
    <submittedName>
        <fullName evidence="1">Uncharacterized protein</fullName>
    </submittedName>
</protein>
<sequence length="258" mass="30779">MKKEIKQKFPSWISEEEDYKMCLSDDLDSLFSCIVLNKLKGYEIKYFYDFKSLYYIKTGQTDKIFGVDVDLVDGRCWGNHVTLFNPSSANLNTILGINRNNYTEKFAGSTLLTILSYYNVDLSQCTEKQLEVLISIDVAFKQYYFNKNLFKKYYNDILEYPIFSKIIEKHDKDYFYNIILEYKLNEHIYINEDNKLHTNIELGKLGELFPKLSFSLPKNIFTKKRDFEIIQNTYQEHEKEEIFSCARTYKNKLRYSIL</sequence>
<name>A0A1S9I9U9_9CLOT</name>
<dbReference type="OrthoDB" id="2603165at2"/>
<evidence type="ECO:0000313" key="1">
    <source>
        <dbReference type="EMBL" id="OOO67087.1"/>
    </source>
</evidence>
<dbReference type="EMBL" id="MRAE01000011">
    <property type="protein sequence ID" value="OOO67087.1"/>
    <property type="molecule type" value="Genomic_DNA"/>
</dbReference>
<proteinExistence type="predicted"/>